<evidence type="ECO:0000256" key="1">
    <source>
        <dbReference type="SAM" id="Phobius"/>
    </source>
</evidence>
<comment type="caution">
    <text evidence="2">The sequence shown here is derived from an EMBL/GenBank/DDBJ whole genome shotgun (WGS) entry which is preliminary data.</text>
</comment>
<gene>
    <name evidence="2" type="ORF">H9X91_05660</name>
</gene>
<dbReference type="EMBL" id="JACSNX010000005">
    <property type="protein sequence ID" value="MBM6850924.1"/>
    <property type="molecule type" value="Genomic_DNA"/>
</dbReference>
<organism evidence="2 3">
    <name type="scientific">Oscillibacter valericigenes</name>
    <dbReference type="NCBI Taxonomy" id="351091"/>
    <lineage>
        <taxon>Bacteria</taxon>
        <taxon>Bacillati</taxon>
        <taxon>Bacillota</taxon>
        <taxon>Clostridia</taxon>
        <taxon>Eubacteriales</taxon>
        <taxon>Oscillospiraceae</taxon>
        <taxon>Oscillibacter</taxon>
    </lineage>
</organism>
<dbReference type="Proteomes" id="UP000719500">
    <property type="component" value="Unassembled WGS sequence"/>
</dbReference>
<reference evidence="2 3" key="1">
    <citation type="journal article" date="2021" name="Sci. Rep.">
        <title>The distribution of antibiotic resistance genes in chicken gut microbiota commensals.</title>
        <authorList>
            <person name="Juricova H."/>
            <person name="Matiasovicova J."/>
            <person name="Kubasova T."/>
            <person name="Cejkova D."/>
            <person name="Rychlik I."/>
        </authorList>
    </citation>
    <scope>NUCLEOTIDE SEQUENCE [LARGE SCALE GENOMIC DNA]</scope>
    <source>
        <strain evidence="2 3">An411</strain>
    </source>
</reference>
<dbReference type="NCBIfam" id="TIGR01167">
    <property type="entry name" value="LPXTG_anchor"/>
    <property type="match status" value="1"/>
</dbReference>
<name>A0ABS2FTL9_9FIRM</name>
<evidence type="ECO:0000313" key="2">
    <source>
        <dbReference type="EMBL" id="MBM6850924.1"/>
    </source>
</evidence>
<accession>A0ABS2FTL9</accession>
<proteinExistence type="predicted"/>
<feature type="transmembrane region" description="Helical" evidence="1">
    <location>
        <begin position="17"/>
        <end position="35"/>
    </location>
</feature>
<dbReference type="RefSeq" id="WP_204803422.1">
    <property type="nucleotide sequence ID" value="NZ_JACSNS010000001.1"/>
</dbReference>
<protein>
    <submittedName>
        <fullName evidence="2">LPXTG cell wall anchor domain-containing protein</fullName>
    </submittedName>
</protein>
<keyword evidence="1" id="KW-0812">Transmembrane</keyword>
<keyword evidence="3" id="KW-1185">Reference proteome</keyword>
<keyword evidence="1" id="KW-0472">Membrane</keyword>
<sequence>MDGISIPLTGRNSLMDWGLWLLLIGLIALYFWLAFRRKK</sequence>
<keyword evidence="1" id="KW-1133">Transmembrane helix</keyword>
<evidence type="ECO:0000313" key="3">
    <source>
        <dbReference type="Proteomes" id="UP000719500"/>
    </source>
</evidence>